<dbReference type="Proteomes" id="UP000007519">
    <property type="component" value="Chromosome"/>
</dbReference>
<dbReference type="InterPro" id="IPR036409">
    <property type="entry name" value="Aldolase_II/adducin_N_sf"/>
</dbReference>
<comment type="cofactor">
    <cofactor evidence="6">
        <name>Zn(2+)</name>
        <dbReference type="ChEBI" id="CHEBI:29105"/>
    </cofactor>
    <text evidence="6">Binds 1 zinc ion per subunit.</text>
</comment>
<dbReference type="SMART" id="SM01007">
    <property type="entry name" value="Aldolase_II"/>
    <property type="match status" value="1"/>
</dbReference>
<evidence type="ECO:0000313" key="8">
    <source>
        <dbReference type="EMBL" id="AFC24755.1"/>
    </source>
</evidence>
<dbReference type="EMBL" id="CP002831">
    <property type="protein sequence ID" value="AFC24755.1"/>
    <property type="molecule type" value="Genomic_DNA"/>
</dbReference>
<evidence type="ECO:0000256" key="1">
    <source>
        <dbReference type="ARBA" id="ARBA00022605"/>
    </source>
</evidence>
<dbReference type="GO" id="GO:0019509">
    <property type="term" value="P:L-methionine salvage from methylthioadenosine"/>
    <property type="evidence" value="ECO:0007669"/>
    <property type="project" value="UniProtKB-UniRule"/>
</dbReference>
<dbReference type="GO" id="GO:0046570">
    <property type="term" value="F:methylthioribulose 1-phosphate dehydratase activity"/>
    <property type="evidence" value="ECO:0007669"/>
    <property type="project" value="UniProtKB-UniRule"/>
</dbReference>
<evidence type="ECO:0000256" key="2">
    <source>
        <dbReference type="ARBA" id="ARBA00022723"/>
    </source>
</evidence>
<evidence type="ECO:0000259" key="7">
    <source>
        <dbReference type="SMART" id="SM01007"/>
    </source>
</evidence>
<gene>
    <name evidence="6 8" type="primary">mtnB</name>
    <name evidence="8" type="ordered locus">SGRA_2024</name>
</gene>
<dbReference type="KEGG" id="sgn:SGRA_2024"/>
<feature type="binding site" evidence="6">
    <location>
        <position position="113"/>
    </location>
    <ligand>
        <name>Zn(2+)</name>
        <dbReference type="ChEBI" id="CHEBI:29105"/>
    </ligand>
</feature>
<proteinExistence type="inferred from homology"/>
<organism evidence="8 9">
    <name type="scientific">Saprospira grandis (strain Lewin)</name>
    <dbReference type="NCBI Taxonomy" id="984262"/>
    <lineage>
        <taxon>Bacteria</taxon>
        <taxon>Pseudomonadati</taxon>
        <taxon>Bacteroidota</taxon>
        <taxon>Saprospiria</taxon>
        <taxon>Saprospirales</taxon>
        <taxon>Saprospiraceae</taxon>
        <taxon>Saprospira</taxon>
    </lineage>
</organism>
<dbReference type="PANTHER" id="PTHR10640">
    <property type="entry name" value="METHYLTHIORIBULOSE-1-PHOSPHATE DEHYDRATASE"/>
    <property type="match status" value="1"/>
</dbReference>
<dbReference type="Pfam" id="PF00596">
    <property type="entry name" value="Aldolase_II"/>
    <property type="match status" value="1"/>
</dbReference>
<keyword evidence="2 6" id="KW-0479">Metal-binding</keyword>
<dbReference type="UniPathway" id="UPA00904">
    <property type="reaction ID" value="UER00875"/>
</dbReference>
<keyword evidence="1 6" id="KW-0028">Amino-acid biosynthesis</keyword>
<dbReference type="GO" id="GO:0008270">
    <property type="term" value="F:zinc ion binding"/>
    <property type="evidence" value="ECO:0007669"/>
    <property type="project" value="UniProtKB-UniRule"/>
</dbReference>
<dbReference type="HOGENOM" id="CLU_006033_4_1_10"/>
<comment type="function">
    <text evidence="6">Catalyzes the dehydration of methylthioribulose-1-phosphate (MTRu-1-P) into 2,3-diketo-5-methylthiopentyl-1-phosphate (DK-MTP-1-P).</text>
</comment>
<evidence type="ECO:0000256" key="4">
    <source>
        <dbReference type="ARBA" id="ARBA00023167"/>
    </source>
</evidence>
<feature type="binding site" evidence="6">
    <location>
        <position position="115"/>
    </location>
    <ligand>
        <name>Zn(2+)</name>
        <dbReference type="ChEBI" id="CHEBI:29105"/>
    </ligand>
</feature>
<dbReference type="GO" id="GO:0005737">
    <property type="term" value="C:cytoplasm"/>
    <property type="evidence" value="ECO:0007669"/>
    <property type="project" value="UniProtKB-UniRule"/>
</dbReference>
<dbReference type="NCBIfam" id="TIGR03328">
    <property type="entry name" value="salvage_mtnB"/>
    <property type="match status" value="1"/>
</dbReference>
<evidence type="ECO:0000256" key="5">
    <source>
        <dbReference type="ARBA" id="ARBA00023239"/>
    </source>
</evidence>
<dbReference type="Gene3D" id="3.40.225.10">
    <property type="entry name" value="Class II aldolase/adducin N-terminal domain"/>
    <property type="match status" value="1"/>
</dbReference>
<comment type="pathway">
    <text evidence="6">Amino-acid biosynthesis; L-methionine biosynthesis via salvage pathway; L-methionine from S-methyl-5-thio-alpha-D-ribose 1-phosphate: step 2/6.</text>
</comment>
<dbReference type="EC" id="4.2.1.109" evidence="6"/>
<evidence type="ECO:0000313" key="9">
    <source>
        <dbReference type="Proteomes" id="UP000007519"/>
    </source>
</evidence>
<sequence length="224" mass="25529">MGFSLRPFHLFSCYDMSIIPKETAEQLAQLIRAWNAKGFSPATSTNYSFRVGADRLAISKSGRDKSQFSAQDFMLVDLKGRALPPFEGERSSAETLLHTVLYEENEAINVVVHTHSIYGTLLSDYYLKQGNLRLSQYELLKALPQFDSHEVDFELPIFPNTQDIEQLSEDFRQLYLAQPTTIAYLIAGHGLYTWGKSIAEAKRHLEALEFLLEVHYKKLLLAPH</sequence>
<dbReference type="InterPro" id="IPR017714">
    <property type="entry name" value="MethylthioRu-1-P_deHdtase_MtnB"/>
</dbReference>
<evidence type="ECO:0000256" key="3">
    <source>
        <dbReference type="ARBA" id="ARBA00022833"/>
    </source>
</evidence>
<evidence type="ECO:0000256" key="6">
    <source>
        <dbReference type="HAMAP-Rule" id="MF_01677"/>
    </source>
</evidence>
<name>H6L2B7_SAPGL</name>
<dbReference type="SUPFAM" id="SSF53639">
    <property type="entry name" value="AraD/HMP-PK domain-like"/>
    <property type="match status" value="1"/>
</dbReference>
<keyword evidence="3 6" id="KW-0862">Zinc</keyword>
<dbReference type="HAMAP" id="MF_01677">
    <property type="entry name" value="Salvage_MtnB"/>
    <property type="match status" value="1"/>
</dbReference>
<dbReference type="InterPro" id="IPR001303">
    <property type="entry name" value="Aldolase_II/adducin_N"/>
</dbReference>
<comment type="catalytic activity">
    <reaction evidence="6">
        <text>5-(methylsulfanyl)-D-ribulose 1-phosphate = 5-methylsulfanyl-2,3-dioxopentyl phosphate + H2O</text>
        <dbReference type="Rhea" id="RHEA:15549"/>
        <dbReference type="ChEBI" id="CHEBI:15377"/>
        <dbReference type="ChEBI" id="CHEBI:58548"/>
        <dbReference type="ChEBI" id="CHEBI:58828"/>
        <dbReference type="EC" id="4.2.1.109"/>
    </reaction>
</comment>
<dbReference type="PANTHER" id="PTHR10640:SF7">
    <property type="entry name" value="METHYLTHIORIBULOSE-1-PHOSPHATE DEHYDRATASE"/>
    <property type="match status" value="1"/>
</dbReference>
<keyword evidence="4 6" id="KW-0486">Methionine biosynthesis</keyword>
<reference evidence="8 9" key="1">
    <citation type="journal article" date="2012" name="Stand. Genomic Sci.">
        <title>Complete genome sequencing and analysis of Saprospira grandis str. Lewin, a predatory marine bacterium.</title>
        <authorList>
            <person name="Saw J.H."/>
            <person name="Yuryev A."/>
            <person name="Kanbe M."/>
            <person name="Hou S."/>
            <person name="Young A.G."/>
            <person name="Aizawa S."/>
            <person name="Alam M."/>
        </authorList>
    </citation>
    <scope>NUCLEOTIDE SEQUENCE [LARGE SCALE GENOMIC DNA]</scope>
    <source>
        <strain evidence="8 9">Lewin</strain>
    </source>
</reference>
<dbReference type="STRING" id="984262.SGRA_2024"/>
<accession>H6L2B7</accession>
<comment type="similarity">
    <text evidence="6">Belongs to the aldolase class II family. MtnB subfamily.</text>
</comment>
<keyword evidence="9" id="KW-1185">Reference proteome</keyword>
<dbReference type="eggNOG" id="COG0235">
    <property type="taxonomic scope" value="Bacteria"/>
</dbReference>
<keyword evidence="5 6" id="KW-0456">Lyase</keyword>
<feature type="domain" description="Class II aldolase/adducin N-terminal" evidence="7">
    <location>
        <begin position="25"/>
        <end position="216"/>
    </location>
</feature>
<dbReference type="AlphaFoldDB" id="H6L2B7"/>
<protein>
    <recommendedName>
        <fullName evidence="6">Methylthioribulose-1-phosphate dehydratase</fullName>
        <shortName evidence="6">MTRu-1-P dehydratase</shortName>
        <ecNumber evidence="6">4.2.1.109</ecNumber>
    </recommendedName>
</protein>